<feature type="compositionally biased region" description="Low complexity" evidence="1">
    <location>
        <begin position="1202"/>
        <end position="1227"/>
    </location>
</feature>
<feature type="compositionally biased region" description="Low complexity" evidence="1">
    <location>
        <begin position="1678"/>
        <end position="1694"/>
    </location>
</feature>
<feature type="compositionally biased region" description="Basic and acidic residues" evidence="1">
    <location>
        <begin position="1453"/>
        <end position="1467"/>
    </location>
</feature>
<name>A0AAF0ECT3_9BASI</name>
<dbReference type="InterPro" id="IPR032704">
    <property type="entry name" value="Cms1"/>
</dbReference>
<dbReference type="Gene3D" id="1.10.555.10">
    <property type="entry name" value="Rho GTPase activation protein"/>
    <property type="match status" value="1"/>
</dbReference>
<feature type="compositionally biased region" description="Pro residues" evidence="1">
    <location>
        <begin position="1307"/>
        <end position="1317"/>
    </location>
</feature>
<feature type="region of interest" description="Disordered" evidence="1">
    <location>
        <begin position="2126"/>
        <end position="2271"/>
    </location>
</feature>
<organism evidence="3 4">
    <name type="scientific">Malassezia equina</name>
    <dbReference type="NCBI Taxonomy" id="1381935"/>
    <lineage>
        <taxon>Eukaryota</taxon>
        <taxon>Fungi</taxon>
        <taxon>Dikarya</taxon>
        <taxon>Basidiomycota</taxon>
        <taxon>Ustilaginomycotina</taxon>
        <taxon>Malasseziomycetes</taxon>
        <taxon>Malasseziales</taxon>
        <taxon>Malasseziaceae</taxon>
        <taxon>Malassezia</taxon>
    </lineage>
</organism>
<feature type="compositionally biased region" description="Low complexity" evidence="1">
    <location>
        <begin position="1341"/>
        <end position="1363"/>
    </location>
</feature>
<sequence>MADELEDNLLLEDELVAYSDDGASDVERKAPPSSTEDAAAAKKRKRREQAKAQRRKAPQQISQQPCDLQADFVVGLQRKAFPKLSELELQELRLPVVARHGELQDGKQPWWSEPGTPYMLVLTGNAQRAADLTRTLRTLLPGSEEPPAKRRKGAASSTTSSTPTVAKLFARHFKLDEQVSWLQSQVTPIAVGTPHRVQALLEQGALHLEHLQALLVDASWTDAKQRAVFDTPETRDALLELWAERKVRAMLQAPSGSCLSQGQAVVAPTQAWQAPRGFLDLYTPRIIQERNGYREGLCPICSGGVAKRCLPFEEPLALFRMVTVSGRHPSWYAHSDIYVGTTDDVAHVVNTPTTSVGSIPSMVTDTARPSNESDRLYTSSSPALAWIASHARSDRTGSAATSPVLDLSPGLASPEAPTRAAPSWLAAGERASLGLGLDMDTDLSRPLPSLPSEARLHDPAAGSTVHSVTRETEALPTARQVPVPSAMFSPGPWDLTDSFVQSSAPPPRRATAPPLPVYGYTGLAWEHQLDMEVATAYVIRTIEQIRALGVDAPLLLSSMAVDLSASDSMRLIHTVVESLHAPSAEADRALDQELQFASVYSLVALLKWVLARVGRVVAERAPGQSGQPLVLVQERGFMPWPSYLSWRSQERQQGCPTSAYLTLTHMLETRVARLLDVLMDFFALVATHSSQNQMTPSRIGRHMGVLLFGLPEDASFADTYAWYVQASNATEHMLVAFMRYHVSVATQSTYLPRRLLRLIDDYPHMLSPDLDGSSAVVRTVPATYTARHVQQYSKDLLQRSAWPAAIASMELGPETRKQLNLMPGHVPRPGSSLQSPDVGNEMADGLGTPSMQRWHEFAFEGFDDLDTSALAFDLRESDRRQRMQRVESMHWFQFEERGFHQGADDNSRWDWVMRLDEPLHDRSESALQRSESAGFDGPAPPFPYRLEPHVADTVIDEMFPEVWADYLVGNGWSNRDERVHREASFAVLQLRAPSASDNRAPGTTSWFVIEEVVPASYREALNVSLSPARRSRPMLRKLNQFRMVRAGEAPESIVAVLYRFPPDAKVALASTEPSAPVNPPPPAPAPKEEEVPVPSQATPSYTVPVPGPRPEPAKHATVLPPRTIPPKAHDGRPGAPSPDGSRPRPNRKSVPPGLQAKAAEASAQASPSVPPPELAPAPAAAPTQPQPEEPPLNKKRSIQRILSSLGSPRSSDSPRMMRMPFSPRMSSTEAEGETPERVPRILSGIRKRSSQWLLKGKQSLRSMRSVSGDTDEPTEASSPRLRNGFARFAQHASREPPKTQHVAEVPPSVPAEAPPPAATLAEAPVEAPPAEAPFEAPPAEAPFEALPAEAPVEAPPAEASVEALPAEAPVEALPAEAPVEALPAEAPVEALPAEAPVEALPAEAPVEALPAEAPVEALPAEAPVEASPMLGEVPSEPPMEIPANMLSHAPAEVPRDVPIDEMRDRPSEVPSNVPTDAPREMPTQAPAPGSPPMEPFPALPLQTLPPLAKSSPIHLSSPETSPLLASGPQPLSLRSAAEPGPGSQPEALSGVRLVPRPSFERKKGGKNAELPPVPPTEAGSAPASRPAEMQRTMPSERALSPPGTSLSAMSSPAMSLPYSPASSYGSSSPAVGAGSSAHLPGGWGWAASPAMQTAVSPVPSASTASPVAPPMSWTKPVSASFSSSAAAYLSSPESTASEFDDARSSGPGMSDTEAPRPAPALPMGLEEVERPPYRLSRISERSEDDVTRSLAHGTTDSHAQLLPSSSSRTLNESEGETPAESERGTATQGLGLRTTGALDAELPDIPEYQSTNEPDGRDTSAVETQSTGTHYTHAYDVWAEEDEATSVPAAQTPTFRTLDLPEVTPDRAQPLRPSAPWSVAHAAGLPPYLMRSASGPWPAVTSTGTAPALAESPDRSRTSVPPASVTRSPRMDKLPVVRDPPSPPTRVPVSEVPDTEPDTSVQELREPPPSVPDDEDDVDVIPTMRTSLTSTVSRISLRTDTSMEAISSPSRGAGPPRASTPKDEVLQQDASSHNPFLAGFSRRPTMPQEVPAMPLPSKPSAASMPAVASVEDVSHMTVNGHTDAAPSLSLAPRTHTDKAASTPLAELAELVPRHLEGSSLIHQGAVHTEEPKPVAVAEPAPEVAEPARMSTKITPVAAEPAPEAQEPVSEVPEPAPKVAGPVSEAPELVSEAQEPVLEAPEPAPKAPEPAPSAPIPSDVNAHDTEKPVAQAQAPRSGSTIALRERRVSKPVVSESVDSDPADTSLPGEFPL</sequence>
<feature type="compositionally biased region" description="Polar residues" evidence="1">
    <location>
        <begin position="1259"/>
        <end position="1268"/>
    </location>
</feature>
<evidence type="ECO:0000313" key="3">
    <source>
        <dbReference type="EMBL" id="WFD22301.1"/>
    </source>
</evidence>
<feature type="compositionally biased region" description="Pro residues" evidence="1">
    <location>
        <begin position="2201"/>
        <end position="2214"/>
    </location>
</feature>
<keyword evidence="4" id="KW-1185">Reference proteome</keyword>
<reference evidence="3" key="1">
    <citation type="submission" date="2023-03" db="EMBL/GenBank/DDBJ databases">
        <title>Mating type loci evolution in Malassezia.</title>
        <authorList>
            <person name="Coelho M.A."/>
        </authorList>
    </citation>
    <scope>NUCLEOTIDE SEQUENCE</scope>
    <source>
        <strain evidence="3">CBS 12830</strain>
    </source>
</reference>
<feature type="compositionally biased region" description="Low complexity" evidence="1">
    <location>
        <begin position="1156"/>
        <end position="1167"/>
    </location>
</feature>
<dbReference type="InterPro" id="IPR037508">
    <property type="entry name" value="Msb1/Mug8"/>
</dbReference>
<feature type="compositionally biased region" description="Polar residues" evidence="1">
    <location>
        <begin position="1918"/>
        <end position="1927"/>
    </location>
</feature>
<evidence type="ECO:0000259" key="2">
    <source>
        <dbReference type="Pfam" id="PF08101"/>
    </source>
</evidence>
<dbReference type="PANTHER" id="PTHR28093">
    <property type="entry name" value="MORPHOGENESIS-RELATED PROTEIN MSB1"/>
    <property type="match status" value="1"/>
</dbReference>
<dbReference type="EMBL" id="CP119901">
    <property type="protein sequence ID" value="WFD22301.1"/>
    <property type="molecule type" value="Genomic_DNA"/>
</dbReference>
<feature type="compositionally biased region" description="Pro residues" evidence="1">
    <location>
        <begin position="1488"/>
        <end position="1498"/>
    </location>
</feature>
<protein>
    <recommendedName>
        <fullName evidence="2">Meiotically up-regulated protein Msb1/Mug8 domain-containing protein</fullName>
    </recommendedName>
</protein>
<dbReference type="Pfam" id="PF14617">
    <property type="entry name" value="CMS1"/>
    <property type="match status" value="1"/>
</dbReference>
<dbReference type="PANTHER" id="PTHR28093:SF1">
    <property type="entry name" value="MORPHOGENESIS-RELATED PROTEIN MSB1"/>
    <property type="match status" value="1"/>
</dbReference>
<feature type="region of interest" description="Disordered" evidence="1">
    <location>
        <begin position="1069"/>
        <end position="1363"/>
    </location>
</feature>
<feature type="domain" description="Meiotically up-regulated protein Msb1/Mug8" evidence="2">
    <location>
        <begin position="636"/>
        <end position="799"/>
    </location>
</feature>
<feature type="compositionally biased region" description="Pro residues" evidence="1">
    <location>
        <begin position="1076"/>
        <end position="1085"/>
    </location>
</feature>
<dbReference type="Proteomes" id="UP001214415">
    <property type="component" value="Chromosome 2"/>
</dbReference>
<accession>A0AAF0ECT3</accession>
<feature type="compositionally biased region" description="Low complexity" evidence="1">
    <location>
        <begin position="2133"/>
        <end position="2147"/>
    </location>
</feature>
<feature type="compositionally biased region" description="Basic residues" evidence="1">
    <location>
        <begin position="41"/>
        <end position="57"/>
    </location>
</feature>
<feature type="compositionally biased region" description="Low complexity" evidence="1">
    <location>
        <begin position="1605"/>
        <end position="1637"/>
    </location>
</feature>
<feature type="region of interest" description="Disordered" evidence="1">
    <location>
        <begin position="444"/>
        <end position="479"/>
    </location>
</feature>
<feature type="region of interest" description="Disordered" evidence="1">
    <location>
        <begin position="21"/>
        <end position="64"/>
    </location>
</feature>
<feature type="compositionally biased region" description="Low complexity" evidence="1">
    <location>
        <begin position="2191"/>
        <end position="2200"/>
    </location>
</feature>
<feature type="compositionally biased region" description="Polar residues" evidence="1">
    <location>
        <begin position="1984"/>
        <end position="2010"/>
    </location>
</feature>
<feature type="region of interest" description="Disordered" evidence="1">
    <location>
        <begin position="1426"/>
        <end position="1828"/>
    </location>
</feature>
<feature type="compositionally biased region" description="Low complexity" evidence="1">
    <location>
        <begin position="1653"/>
        <end position="1666"/>
    </location>
</feature>
<dbReference type="SUPFAM" id="SSF48350">
    <property type="entry name" value="GTPase activation domain, GAP"/>
    <property type="match status" value="1"/>
</dbReference>
<dbReference type="InterPro" id="IPR008936">
    <property type="entry name" value="Rho_GTPase_activation_prot"/>
</dbReference>
<gene>
    <name evidence="3" type="ORF">MEQU1_000969</name>
</gene>
<dbReference type="InterPro" id="IPR012965">
    <property type="entry name" value="Msb1/Mug8_dom"/>
</dbReference>
<feature type="compositionally biased region" description="Low complexity" evidence="1">
    <location>
        <begin position="2155"/>
        <end position="2179"/>
    </location>
</feature>
<evidence type="ECO:0000256" key="1">
    <source>
        <dbReference type="SAM" id="MobiDB-lite"/>
    </source>
</evidence>
<feature type="region of interest" description="Disordered" evidence="1">
    <location>
        <begin position="397"/>
        <end position="422"/>
    </location>
</feature>
<feature type="region of interest" description="Disordered" evidence="1">
    <location>
        <begin position="140"/>
        <end position="162"/>
    </location>
</feature>
<dbReference type="Pfam" id="PF08101">
    <property type="entry name" value="Msb1-Mug8_dom"/>
    <property type="match status" value="1"/>
</dbReference>
<feature type="region of interest" description="Disordered" evidence="1">
    <location>
        <begin position="1843"/>
        <end position="1875"/>
    </location>
</feature>
<feature type="compositionally biased region" description="Low complexity" evidence="1">
    <location>
        <begin position="2058"/>
        <end position="2070"/>
    </location>
</feature>
<feature type="compositionally biased region" description="Basic and acidic residues" evidence="1">
    <location>
        <begin position="1727"/>
        <end position="1747"/>
    </location>
</feature>
<feature type="compositionally biased region" description="Polar residues" evidence="1">
    <location>
        <begin position="1752"/>
        <end position="1772"/>
    </location>
</feature>
<feature type="compositionally biased region" description="Pro residues" evidence="1">
    <location>
        <begin position="1326"/>
        <end position="1340"/>
    </location>
</feature>
<proteinExistence type="predicted"/>
<evidence type="ECO:0000313" key="4">
    <source>
        <dbReference type="Proteomes" id="UP001214415"/>
    </source>
</evidence>
<feature type="region of interest" description="Disordered" evidence="1">
    <location>
        <begin position="1892"/>
        <end position="2102"/>
    </location>
</feature>